<comment type="caution">
    <text evidence="15">The sequence shown here is derived from an EMBL/GenBank/DDBJ whole genome shotgun (WGS) entry which is preliminary data.</text>
</comment>
<evidence type="ECO:0000256" key="8">
    <source>
        <dbReference type="ARBA" id="ARBA00023049"/>
    </source>
</evidence>
<feature type="domain" description="Peptidase M12A" evidence="14">
    <location>
        <begin position="82"/>
        <end position="283"/>
    </location>
</feature>
<dbReference type="SMART" id="SM00042">
    <property type="entry name" value="CUB"/>
    <property type="match status" value="1"/>
</dbReference>
<accession>A0A8J2P578</accession>
<dbReference type="PROSITE" id="PS51864">
    <property type="entry name" value="ASTACIN"/>
    <property type="match status" value="1"/>
</dbReference>
<feature type="active site" evidence="12">
    <location>
        <position position="176"/>
    </location>
</feature>
<evidence type="ECO:0000313" key="16">
    <source>
        <dbReference type="Proteomes" id="UP000708208"/>
    </source>
</evidence>
<dbReference type="GO" id="GO:0016485">
    <property type="term" value="P:protein processing"/>
    <property type="evidence" value="ECO:0007669"/>
    <property type="project" value="TreeGrafter"/>
</dbReference>
<keyword evidence="7 12" id="KW-0862">Zinc</keyword>
<organism evidence="15 16">
    <name type="scientific">Allacma fusca</name>
    <dbReference type="NCBI Taxonomy" id="39272"/>
    <lineage>
        <taxon>Eukaryota</taxon>
        <taxon>Metazoa</taxon>
        <taxon>Ecdysozoa</taxon>
        <taxon>Arthropoda</taxon>
        <taxon>Hexapoda</taxon>
        <taxon>Collembola</taxon>
        <taxon>Symphypleona</taxon>
        <taxon>Sminthuridae</taxon>
        <taxon>Allacma</taxon>
    </lineage>
</organism>
<protein>
    <recommendedName>
        <fullName evidence="17">Metalloendopeptidase</fullName>
    </recommendedName>
</protein>
<keyword evidence="4" id="KW-0732">Signal</keyword>
<dbReference type="Proteomes" id="UP000708208">
    <property type="component" value="Unassembled WGS sequence"/>
</dbReference>
<dbReference type="InterPro" id="IPR000859">
    <property type="entry name" value="CUB_dom"/>
</dbReference>
<dbReference type="GO" id="GO:0004222">
    <property type="term" value="F:metalloendopeptidase activity"/>
    <property type="evidence" value="ECO:0007669"/>
    <property type="project" value="UniProtKB-UniRule"/>
</dbReference>
<evidence type="ECO:0000259" key="13">
    <source>
        <dbReference type="PROSITE" id="PS01180"/>
    </source>
</evidence>
<dbReference type="InterPro" id="IPR006026">
    <property type="entry name" value="Peptidase_Metallo"/>
</dbReference>
<dbReference type="PANTHER" id="PTHR10127">
    <property type="entry name" value="DISCOIDIN, CUB, EGF, LAMININ , AND ZINC METALLOPROTEASE DOMAIN CONTAINING"/>
    <property type="match status" value="1"/>
</dbReference>
<evidence type="ECO:0000256" key="5">
    <source>
        <dbReference type="ARBA" id="ARBA00022737"/>
    </source>
</evidence>
<evidence type="ECO:0000256" key="12">
    <source>
        <dbReference type="PROSITE-ProRule" id="PRU01211"/>
    </source>
</evidence>
<evidence type="ECO:0000256" key="3">
    <source>
        <dbReference type="ARBA" id="ARBA00022723"/>
    </source>
</evidence>
<dbReference type="GO" id="GO:0005615">
    <property type="term" value="C:extracellular space"/>
    <property type="evidence" value="ECO:0007669"/>
    <property type="project" value="TreeGrafter"/>
</dbReference>
<evidence type="ECO:0000259" key="14">
    <source>
        <dbReference type="PROSITE" id="PS51864"/>
    </source>
</evidence>
<keyword evidence="2 12" id="KW-0645">Protease</keyword>
<feature type="non-terminal residue" evidence="15">
    <location>
        <position position="1"/>
    </location>
</feature>
<keyword evidence="3 12" id="KW-0479">Metal-binding</keyword>
<dbReference type="Pfam" id="PF01400">
    <property type="entry name" value="Astacin"/>
    <property type="match status" value="1"/>
</dbReference>
<dbReference type="FunFam" id="3.40.390.10:FF:000004">
    <property type="entry name" value="Metalloendopeptidase"/>
    <property type="match status" value="1"/>
</dbReference>
<evidence type="ECO:0000256" key="4">
    <source>
        <dbReference type="ARBA" id="ARBA00022729"/>
    </source>
</evidence>
<gene>
    <name evidence="15" type="ORF">AFUS01_LOCUS13831</name>
</gene>
<evidence type="ECO:0000256" key="10">
    <source>
        <dbReference type="ARBA" id="ARBA00023180"/>
    </source>
</evidence>
<feature type="binding site" evidence="12">
    <location>
        <position position="179"/>
    </location>
    <ligand>
        <name>Zn(2+)</name>
        <dbReference type="ChEBI" id="CHEBI:29105"/>
        <note>catalytic</note>
    </ligand>
</feature>
<feature type="binding site" evidence="12">
    <location>
        <position position="175"/>
    </location>
    <ligand>
        <name>Zn(2+)</name>
        <dbReference type="ChEBI" id="CHEBI:29105"/>
        <note>catalytic</note>
    </ligand>
</feature>
<evidence type="ECO:0000256" key="2">
    <source>
        <dbReference type="ARBA" id="ARBA00022670"/>
    </source>
</evidence>
<evidence type="ECO:0008006" key="17">
    <source>
        <dbReference type="Google" id="ProtNLM"/>
    </source>
</evidence>
<dbReference type="InterPro" id="IPR001506">
    <property type="entry name" value="Peptidase_M12A"/>
</dbReference>
<comment type="caution">
    <text evidence="11">Lacks conserved residue(s) required for the propagation of feature annotation.</text>
</comment>
<keyword evidence="1" id="KW-0245">EGF-like domain</keyword>
<reference evidence="15" key="1">
    <citation type="submission" date="2021-06" db="EMBL/GenBank/DDBJ databases">
        <authorList>
            <person name="Hodson N. C."/>
            <person name="Mongue J. A."/>
            <person name="Jaron S. K."/>
        </authorList>
    </citation>
    <scope>NUCLEOTIDE SEQUENCE</scope>
</reference>
<keyword evidence="5" id="KW-0677">Repeat</keyword>
<keyword evidence="8 12" id="KW-0482">Metalloprotease</keyword>
<dbReference type="OrthoDB" id="431034at2759"/>
<dbReference type="CDD" id="cd04281">
    <property type="entry name" value="ZnMc_BMP1_TLD"/>
    <property type="match status" value="1"/>
</dbReference>
<name>A0A8J2P578_9HEXA</name>
<feature type="binding site" evidence="12">
    <location>
        <position position="185"/>
    </location>
    <ligand>
        <name>Zn(2+)</name>
        <dbReference type="ChEBI" id="CHEBI:29105"/>
        <note>catalytic</note>
    </ligand>
</feature>
<evidence type="ECO:0000256" key="9">
    <source>
        <dbReference type="ARBA" id="ARBA00023157"/>
    </source>
</evidence>
<evidence type="ECO:0000313" key="15">
    <source>
        <dbReference type="EMBL" id="CAG7724835.1"/>
    </source>
</evidence>
<sequence length="426" mass="48194">ENGVSGSDHSSSLACFELSEVTSFPKNAETNTSSDTVFHHFQNHPFRISNDIDLDICKAKRVEDIAVQNGYELIISQRGRRAATARRERIWDFGVIPYEIDGNFSGSHKTLFKQAMRHWENSTCVKFVERTEEHPNYIVFTEKACGCCSFVGKRGNGPQAISIGKNCDKFGIVVHELGHAVGFWHEHTRPDRDDHVVIIRENIMTGQEYNFNKLTPDEVNSLGENYDFDSIMHYARNTFSRSTFLDTILPREDPNSRHRPEIGQRIRLSSGDIAQANKLYKCTSCGRTLQEPMGVFSSPYHPTNNRTALQSVDGEKCEWRIVATHGETIILNITDFDLPSSEGCKTDYLEIRDGYWHKSPLLAGGSTWRFLASCTVGAFGSKHDFSALMRNLHSLFDLTTISSLRSSMSEIGPADLPDFPMWSEKY</sequence>
<evidence type="ECO:0000256" key="11">
    <source>
        <dbReference type="PROSITE-ProRule" id="PRU00059"/>
    </source>
</evidence>
<dbReference type="SMART" id="SM00235">
    <property type="entry name" value="ZnMc"/>
    <property type="match status" value="1"/>
</dbReference>
<dbReference type="InterPro" id="IPR034036">
    <property type="entry name" value="ZnMP_TLD/BMP1"/>
</dbReference>
<keyword evidence="16" id="KW-1185">Reference proteome</keyword>
<keyword evidence="10" id="KW-0325">Glycoprotein</keyword>
<dbReference type="EMBL" id="CAJVCH010114393">
    <property type="protein sequence ID" value="CAG7724835.1"/>
    <property type="molecule type" value="Genomic_DNA"/>
</dbReference>
<feature type="disulfide bond" evidence="12">
    <location>
        <begin position="145"/>
        <end position="167"/>
    </location>
</feature>
<dbReference type="PROSITE" id="PS01180">
    <property type="entry name" value="CUB"/>
    <property type="match status" value="1"/>
</dbReference>
<keyword evidence="6 12" id="KW-0378">Hydrolase</keyword>
<comment type="cofactor">
    <cofactor evidence="12">
        <name>Zn(2+)</name>
        <dbReference type="ChEBI" id="CHEBI:29105"/>
    </cofactor>
    <text evidence="12">Binds 1 zinc ion per subunit.</text>
</comment>
<dbReference type="Pfam" id="PF00431">
    <property type="entry name" value="CUB"/>
    <property type="match status" value="1"/>
</dbReference>
<evidence type="ECO:0000256" key="1">
    <source>
        <dbReference type="ARBA" id="ARBA00022536"/>
    </source>
</evidence>
<proteinExistence type="predicted"/>
<feature type="disulfide bond" evidence="12">
    <location>
        <begin position="147"/>
        <end position="148"/>
    </location>
</feature>
<dbReference type="AlphaFoldDB" id="A0A8J2P578"/>
<dbReference type="GO" id="GO:0009953">
    <property type="term" value="P:dorsal/ventral pattern formation"/>
    <property type="evidence" value="ECO:0007669"/>
    <property type="project" value="TreeGrafter"/>
</dbReference>
<dbReference type="PANTHER" id="PTHR10127:SF861">
    <property type="entry name" value="DORSAL-VENTRAL PATTERNING PROTEIN TOLLOID-RELATED"/>
    <property type="match status" value="1"/>
</dbReference>
<keyword evidence="9 12" id="KW-1015">Disulfide bond</keyword>
<dbReference type="CDD" id="cd00041">
    <property type="entry name" value="CUB"/>
    <property type="match status" value="1"/>
</dbReference>
<evidence type="ECO:0000256" key="7">
    <source>
        <dbReference type="ARBA" id="ARBA00022833"/>
    </source>
</evidence>
<dbReference type="GO" id="GO:0008270">
    <property type="term" value="F:zinc ion binding"/>
    <property type="evidence" value="ECO:0007669"/>
    <property type="project" value="UniProtKB-UniRule"/>
</dbReference>
<evidence type="ECO:0000256" key="6">
    <source>
        <dbReference type="ARBA" id="ARBA00022801"/>
    </source>
</evidence>
<feature type="domain" description="CUB" evidence="13">
    <location>
        <begin position="285"/>
        <end position="362"/>
    </location>
</feature>